<dbReference type="InterPro" id="IPR016718">
    <property type="entry name" value="rRNA_m1G-MeTrfase_A_prd"/>
</dbReference>
<dbReference type="Pfam" id="PF21302">
    <property type="entry name" value="Zn_ribbon_RlmA"/>
    <property type="match status" value="1"/>
</dbReference>
<dbReference type="Pfam" id="PF08241">
    <property type="entry name" value="Methyltransf_11"/>
    <property type="match status" value="1"/>
</dbReference>
<dbReference type="PANTHER" id="PTHR43861:SF1">
    <property type="entry name" value="TRANS-ACONITATE 2-METHYLTRANSFERASE"/>
    <property type="match status" value="1"/>
</dbReference>
<keyword evidence="2" id="KW-0949">S-adenosyl-L-methionine</keyword>
<dbReference type="Gene3D" id="3.40.50.150">
    <property type="entry name" value="Vaccinia Virus protein VP39"/>
    <property type="match status" value="1"/>
</dbReference>
<dbReference type="EC" id="2.1.1.187" evidence="5"/>
<dbReference type="Proteomes" id="UP000775500">
    <property type="component" value="Unassembled WGS sequence"/>
</dbReference>
<feature type="binding site" evidence="1">
    <location>
        <position position="4"/>
    </location>
    <ligand>
        <name>Zn(2+)</name>
        <dbReference type="ChEBI" id="CHEBI:29105"/>
    </ligand>
</feature>
<dbReference type="EMBL" id="JACHHD010000011">
    <property type="protein sequence ID" value="MBB5185199.1"/>
    <property type="molecule type" value="Genomic_DNA"/>
</dbReference>
<dbReference type="PIRSF" id="PIRSF018249">
    <property type="entry name" value="MyrA_prd"/>
    <property type="match status" value="1"/>
</dbReference>
<sequence>MLVCPVCKEPLSCENHQFVCKNHHTFDQAKEGYVNLSLKQKKMTGDNPAMVRARTAFLEKGYYDFLRDALKMIIHEYSAFTLLDAGCGQGYYTKEFASCVNTVYGVDLSKAAIQYAAKHDKKSTYIVSSIYDCPFRNESFDLVTTIFTPDAKNEFYRLLKPGGYLIQVGPGPFHCFELKSILYENAYLNPEPLHVRPGFTCIDIQNIKRVFLVKDLRSLLEMTPYRYRTKASDLDKIDSYSSLNVTFDFMIHVWRKS</sequence>
<keyword evidence="1" id="KW-0479">Metal-binding</keyword>
<dbReference type="CDD" id="cd02440">
    <property type="entry name" value="AdoMet_MTases"/>
    <property type="match status" value="1"/>
</dbReference>
<dbReference type="GO" id="GO:0052911">
    <property type="term" value="F:23S rRNA (guanine(745)-N(1))-methyltransferase activity"/>
    <property type="evidence" value="ECO:0007669"/>
    <property type="project" value="UniProtKB-EC"/>
</dbReference>
<dbReference type="AlphaFoldDB" id="A0A7W8FX19"/>
<protein>
    <submittedName>
        <fullName evidence="5">23S rRNA (Guanine745-N1)-methyltransferase</fullName>
        <ecNumber evidence="5">2.1.1.187</ecNumber>
    </submittedName>
    <submittedName>
        <fullName evidence="6">Methyltransferase domain-containing protein</fullName>
    </submittedName>
</protein>
<gene>
    <name evidence="6" type="ORF">H5982_00085</name>
    <name evidence="5" type="ORF">HNQ43_001252</name>
</gene>
<evidence type="ECO:0000313" key="5">
    <source>
        <dbReference type="EMBL" id="MBB5185199.1"/>
    </source>
</evidence>
<name>A0A7W8FX19_9FIRM</name>
<evidence type="ECO:0000259" key="3">
    <source>
        <dbReference type="Pfam" id="PF08241"/>
    </source>
</evidence>
<evidence type="ECO:0000259" key="4">
    <source>
        <dbReference type="Pfam" id="PF21302"/>
    </source>
</evidence>
<organism evidence="5 7">
    <name type="scientific">Faecalicoccus acidiformans</name>
    <dbReference type="NCBI Taxonomy" id="915173"/>
    <lineage>
        <taxon>Bacteria</taxon>
        <taxon>Bacillati</taxon>
        <taxon>Bacillota</taxon>
        <taxon>Erysipelotrichia</taxon>
        <taxon>Erysipelotrichales</taxon>
        <taxon>Erysipelotrichaceae</taxon>
        <taxon>Faecalicoccus</taxon>
    </lineage>
</organism>
<keyword evidence="5" id="KW-0489">Methyltransferase</keyword>
<reference evidence="6" key="2">
    <citation type="submission" date="2020-08" db="EMBL/GenBank/DDBJ databases">
        <authorList>
            <person name="Cejkova D."/>
            <person name="Kubasova T."/>
            <person name="Jahodarova E."/>
            <person name="Rychlik I."/>
        </authorList>
    </citation>
    <scope>NUCLEOTIDE SEQUENCE</scope>
    <source>
        <strain evidence="6">An423</strain>
    </source>
</reference>
<evidence type="ECO:0000313" key="6">
    <source>
        <dbReference type="EMBL" id="MBM6830510.1"/>
    </source>
</evidence>
<dbReference type="InterPro" id="IPR029063">
    <property type="entry name" value="SAM-dependent_MTases_sf"/>
</dbReference>
<dbReference type="InterPro" id="IPR013216">
    <property type="entry name" value="Methyltransf_11"/>
</dbReference>
<reference evidence="6 8" key="3">
    <citation type="journal article" date="2021" name="Sci. Rep.">
        <title>The distribution of antibiotic resistance genes in chicken gut microbiota commensals.</title>
        <authorList>
            <person name="Juricova H."/>
            <person name="Matiasovicova J."/>
            <person name="Kubasova T."/>
            <person name="Cejkova D."/>
            <person name="Rychlik I."/>
        </authorList>
    </citation>
    <scope>NUCLEOTIDE SEQUENCE [LARGE SCALE GENOMIC DNA]</scope>
    <source>
        <strain evidence="6 8">An423</strain>
    </source>
</reference>
<proteinExistence type="predicted"/>
<evidence type="ECO:0000313" key="8">
    <source>
        <dbReference type="Proteomes" id="UP000775500"/>
    </source>
</evidence>
<dbReference type="Proteomes" id="UP000521313">
    <property type="component" value="Unassembled WGS sequence"/>
</dbReference>
<feature type="binding site" evidence="1">
    <location>
        <position position="7"/>
    </location>
    <ligand>
        <name>Zn(2+)</name>
        <dbReference type="ChEBI" id="CHEBI:29105"/>
    </ligand>
</feature>
<accession>A0A7W8FX19</accession>
<feature type="binding site" evidence="1">
    <location>
        <position position="20"/>
    </location>
    <ligand>
        <name>Zn(2+)</name>
        <dbReference type="ChEBI" id="CHEBI:29105"/>
    </ligand>
</feature>
<comment type="caution">
    <text evidence="5">The sequence shown here is derived from an EMBL/GenBank/DDBJ whole genome shotgun (WGS) entry which is preliminary data.</text>
</comment>
<dbReference type="EMBL" id="JACJLU010000001">
    <property type="protein sequence ID" value="MBM6830510.1"/>
    <property type="molecule type" value="Genomic_DNA"/>
</dbReference>
<evidence type="ECO:0000256" key="2">
    <source>
        <dbReference type="PIRSR" id="PIRSR018249-2"/>
    </source>
</evidence>
<evidence type="ECO:0000256" key="1">
    <source>
        <dbReference type="PIRSR" id="PIRSR018249-1"/>
    </source>
</evidence>
<reference evidence="5 7" key="1">
    <citation type="submission" date="2020-08" db="EMBL/GenBank/DDBJ databases">
        <title>Genomic Encyclopedia of Type Strains, Phase IV (KMG-IV): sequencing the most valuable type-strain genomes for metagenomic binning, comparative biology and taxonomic classification.</title>
        <authorList>
            <person name="Goeker M."/>
        </authorList>
    </citation>
    <scope>NUCLEOTIDE SEQUENCE [LARGE SCALE GENOMIC DNA]</scope>
    <source>
        <strain evidence="5 7">DSM 26963</strain>
    </source>
</reference>
<feature type="binding site" evidence="2">
    <location>
        <position position="174"/>
    </location>
    <ligand>
        <name>S-adenosyl-L-methionine</name>
        <dbReference type="ChEBI" id="CHEBI:59789"/>
    </ligand>
</feature>
<keyword evidence="1" id="KW-0862">Zinc</keyword>
<dbReference type="GO" id="GO:0046872">
    <property type="term" value="F:metal ion binding"/>
    <property type="evidence" value="ECO:0007669"/>
    <property type="project" value="UniProtKB-KW"/>
</dbReference>
<keyword evidence="5" id="KW-0808">Transferase</keyword>
<feature type="domain" description="Methyltransferase type 11" evidence="3">
    <location>
        <begin position="83"/>
        <end position="166"/>
    </location>
</feature>
<feature type="binding site" evidence="1">
    <location>
        <position position="24"/>
    </location>
    <ligand>
        <name>Zn(2+)</name>
        <dbReference type="ChEBI" id="CHEBI:29105"/>
    </ligand>
</feature>
<feature type="domain" description="23S rRNA (guanine(745)-N(1))-methyltransferase N-terminal" evidence="4">
    <location>
        <begin position="3"/>
        <end position="37"/>
    </location>
</feature>
<keyword evidence="8" id="KW-1185">Reference proteome</keyword>
<dbReference type="InterPro" id="IPR048647">
    <property type="entry name" value="RlmA_N"/>
</dbReference>
<dbReference type="SUPFAM" id="SSF53335">
    <property type="entry name" value="S-adenosyl-L-methionine-dependent methyltransferases"/>
    <property type="match status" value="1"/>
</dbReference>
<dbReference type="PANTHER" id="PTHR43861">
    <property type="entry name" value="TRANS-ACONITATE 2-METHYLTRANSFERASE-RELATED"/>
    <property type="match status" value="1"/>
</dbReference>
<dbReference type="RefSeq" id="WP_183375859.1">
    <property type="nucleotide sequence ID" value="NZ_CAWVLV010000050.1"/>
</dbReference>
<evidence type="ECO:0000313" key="7">
    <source>
        <dbReference type="Proteomes" id="UP000521313"/>
    </source>
</evidence>
<feature type="binding site" evidence="2">
    <location>
        <position position="63"/>
    </location>
    <ligand>
        <name>S-adenosyl-L-methionine</name>
        <dbReference type="ChEBI" id="CHEBI:59789"/>
    </ligand>
</feature>